<dbReference type="Proteomes" id="UP000091857">
    <property type="component" value="Chromosome 18"/>
</dbReference>
<protein>
    <submittedName>
        <fullName evidence="1">Uncharacterized protein</fullName>
    </submittedName>
</protein>
<evidence type="ECO:0000313" key="1">
    <source>
        <dbReference type="EMBL" id="KAG8632844.1"/>
    </source>
</evidence>
<sequence length="259" mass="29055">MEIAVSSSSNFVDLENRKNKAEEDRDRIRVKRETLKAVLEQCQRALQLLGNNTDGVDEVNDDDNDNDNDNDRGKPAVEDDDDKELSRNNSVASPGAADREAYELCDLLKSRVGCPDFLEKLECDYMLVPQNLSEEGSSWDMVSESDLWEAGIVDSDQEDYVLVRQEDLVEGIACFMAAYLLSFRQANDLTPNQLQEALSKTFSVKKKKGKLRKAWDGSKVMYNVASWGATAIGIYQNPVILRAASKAFWTSCHVISKLL</sequence>
<dbReference type="EMBL" id="CM004404">
    <property type="protein sequence ID" value="KAG8632844.1"/>
    <property type="molecule type" value="Genomic_DNA"/>
</dbReference>
<name>A0ACB7FYY9_MANES</name>
<evidence type="ECO:0000313" key="2">
    <source>
        <dbReference type="Proteomes" id="UP000091857"/>
    </source>
</evidence>
<organism evidence="1 2">
    <name type="scientific">Manihot esculenta</name>
    <name type="common">Cassava</name>
    <name type="synonym">Jatropha manihot</name>
    <dbReference type="NCBI Taxonomy" id="3983"/>
    <lineage>
        <taxon>Eukaryota</taxon>
        <taxon>Viridiplantae</taxon>
        <taxon>Streptophyta</taxon>
        <taxon>Embryophyta</taxon>
        <taxon>Tracheophyta</taxon>
        <taxon>Spermatophyta</taxon>
        <taxon>Magnoliopsida</taxon>
        <taxon>eudicotyledons</taxon>
        <taxon>Gunneridae</taxon>
        <taxon>Pentapetalae</taxon>
        <taxon>rosids</taxon>
        <taxon>fabids</taxon>
        <taxon>Malpighiales</taxon>
        <taxon>Euphorbiaceae</taxon>
        <taxon>Crotonoideae</taxon>
        <taxon>Manihoteae</taxon>
        <taxon>Manihot</taxon>
    </lineage>
</organism>
<keyword evidence="2" id="KW-1185">Reference proteome</keyword>
<accession>A0ACB7FYY9</accession>
<reference evidence="2" key="1">
    <citation type="journal article" date="2016" name="Nat. Biotechnol.">
        <title>Sequencing wild and cultivated cassava and related species reveals extensive interspecific hybridization and genetic diversity.</title>
        <authorList>
            <person name="Bredeson J.V."/>
            <person name="Lyons J.B."/>
            <person name="Prochnik S.E."/>
            <person name="Wu G.A."/>
            <person name="Ha C.M."/>
            <person name="Edsinger-Gonzales E."/>
            <person name="Grimwood J."/>
            <person name="Schmutz J."/>
            <person name="Rabbi I.Y."/>
            <person name="Egesi C."/>
            <person name="Nauluvula P."/>
            <person name="Lebot V."/>
            <person name="Ndunguru J."/>
            <person name="Mkamilo G."/>
            <person name="Bart R.S."/>
            <person name="Setter T.L."/>
            <person name="Gleadow R.M."/>
            <person name="Kulakow P."/>
            <person name="Ferguson M.E."/>
            <person name="Rounsley S."/>
            <person name="Rokhsar D.S."/>
        </authorList>
    </citation>
    <scope>NUCLEOTIDE SEQUENCE [LARGE SCALE GENOMIC DNA]</scope>
    <source>
        <strain evidence="2">cv. AM560-2</strain>
    </source>
</reference>
<comment type="caution">
    <text evidence="1">The sequence shown here is derived from an EMBL/GenBank/DDBJ whole genome shotgun (WGS) entry which is preliminary data.</text>
</comment>
<proteinExistence type="predicted"/>
<gene>
    <name evidence="1" type="ORF">MANES_18G060500v8</name>
</gene>